<dbReference type="EC" id="2.4.1.-" evidence="11"/>
<keyword evidence="14" id="KW-1185">Reference proteome</keyword>
<dbReference type="SMART" id="SM00458">
    <property type="entry name" value="RICIN"/>
    <property type="match status" value="1"/>
</dbReference>
<gene>
    <name evidence="13" type="ORF">GSLYS_00013656001</name>
</gene>
<evidence type="ECO:0000256" key="8">
    <source>
        <dbReference type="ARBA" id="ARBA00023034"/>
    </source>
</evidence>
<keyword evidence="7 11" id="KW-0430">Lectin</keyword>
<dbReference type="GO" id="GO:0000139">
    <property type="term" value="C:Golgi membrane"/>
    <property type="evidence" value="ECO:0007669"/>
    <property type="project" value="UniProtKB-SubCell"/>
</dbReference>
<keyword evidence="5 11" id="KW-0808">Transferase</keyword>
<keyword evidence="11" id="KW-0472">Membrane</keyword>
<dbReference type="PANTHER" id="PTHR11675">
    <property type="entry name" value="N-ACETYLGALACTOSAMINYLTRANSFERASE"/>
    <property type="match status" value="1"/>
</dbReference>
<evidence type="ECO:0000259" key="12">
    <source>
        <dbReference type="SMART" id="SM00458"/>
    </source>
</evidence>
<dbReference type="InterPro" id="IPR029044">
    <property type="entry name" value="Nucleotide-diphossugar_trans"/>
</dbReference>
<dbReference type="GO" id="GO:0046872">
    <property type="term" value="F:metal ion binding"/>
    <property type="evidence" value="ECO:0007669"/>
    <property type="project" value="UniProtKB-KW"/>
</dbReference>
<dbReference type="InterPro" id="IPR000772">
    <property type="entry name" value="Ricin_B_lectin"/>
</dbReference>
<evidence type="ECO:0000256" key="5">
    <source>
        <dbReference type="ARBA" id="ARBA00022679"/>
    </source>
</evidence>
<keyword evidence="4 11" id="KW-0328">Glycosyltransferase</keyword>
<keyword evidence="9 11" id="KW-1015">Disulfide bond</keyword>
<protein>
    <recommendedName>
        <fullName evidence="11">Polypeptide N-acetylgalactosaminyltransferase</fullName>
        <ecNumber evidence="11">2.4.1.-</ecNumber>
    </recommendedName>
    <alternativeName>
        <fullName evidence="11">Protein-UDP acetylgalactosaminyltransferase</fullName>
    </alternativeName>
</protein>
<dbReference type="GO" id="GO:0030246">
    <property type="term" value="F:carbohydrate binding"/>
    <property type="evidence" value="ECO:0007669"/>
    <property type="project" value="UniProtKB-KW"/>
</dbReference>
<evidence type="ECO:0000313" key="13">
    <source>
        <dbReference type="EMBL" id="CAL1539923.1"/>
    </source>
</evidence>
<dbReference type="SUPFAM" id="SSF50370">
    <property type="entry name" value="Ricin B-like lectins"/>
    <property type="match status" value="1"/>
</dbReference>
<keyword evidence="10 11" id="KW-0464">Manganese</keyword>
<comment type="cofactor">
    <cofactor evidence="1 11">
        <name>Mn(2+)</name>
        <dbReference type="ChEBI" id="CHEBI:29035"/>
    </cofactor>
</comment>
<proteinExistence type="inferred from homology"/>
<comment type="similarity">
    <text evidence="11">Belongs to the glycosyltransferase 2 family. GalNAc-T subfamily.</text>
</comment>
<dbReference type="Pfam" id="PF00535">
    <property type="entry name" value="Glycos_transf_2"/>
    <property type="match status" value="1"/>
</dbReference>
<organism evidence="13 14">
    <name type="scientific">Lymnaea stagnalis</name>
    <name type="common">Great pond snail</name>
    <name type="synonym">Helix stagnalis</name>
    <dbReference type="NCBI Taxonomy" id="6523"/>
    <lineage>
        <taxon>Eukaryota</taxon>
        <taxon>Metazoa</taxon>
        <taxon>Spiralia</taxon>
        <taxon>Lophotrochozoa</taxon>
        <taxon>Mollusca</taxon>
        <taxon>Gastropoda</taxon>
        <taxon>Heterobranchia</taxon>
        <taxon>Euthyneura</taxon>
        <taxon>Panpulmonata</taxon>
        <taxon>Hygrophila</taxon>
        <taxon>Lymnaeoidea</taxon>
        <taxon>Lymnaeidae</taxon>
        <taxon>Lymnaea</taxon>
    </lineage>
</organism>
<comment type="caution">
    <text evidence="13">The sequence shown here is derived from an EMBL/GenBank/DDBJ whole genome shotgun (WGS) entry which is preliminary data.</text>
</comment>
<feature type="transmembrane region" description="Helical" evidence="11">
    <location>
        <begin position="7"/>
        <end position="29"/>
    </location>
</feature>
<evidence type="ECO:0000256" key="10">
    <source>
        <dbReference type="ARBA" id="ARBA00023211"/>
    </source>
</evidence>
<keyword evidence="8 11" id="KW-0333">Golgi apparatus</keyword>
<keyword evidence="11" id="KW-1133">Transmembrane helix</keyword>
<dbReference type="Gene3D" id="3.90.550.10">
    <property type="entry name" value="Spore Coat Polysaccharide Biosynthesis Protein SpsA, Chain A"/>
    <property type="match status" value="1"/>
</dbReference>
<dbReference type="Proteomes" id="UP001497497">
    <property type="component" value="Unassembled WGS sequence"/>
</dbReference>
<evidence type="ECO:0000313" key="14">
    <source>
        <dbReference type="Proteomes" id="UP001497497"/>
    </source>
</evidence>
<dbReference type="PANTHER" id="PTHR11675:SF68">
    <property type="entry name" value="N-ACETYLGALACTOSAMINYLTRANSFERASE 7"/>
    <property type="match status" value="1"/>
</dbReference>
<comment type="subcellular location">
    <subcellularLocation>
        <location evidence="2 11">Golgi apparatus membrane</location>
        <topology evidence="2 11">Single-pass type II membrane protein</topology>
    </subcellularLocation>
</comment>
<evidence type="ECO:0000256" key="9">
    <source>
        <dbReference type="ARBA" id="ARBA00023157"/>
    </source>
</evidence>
<dbReference type="InterPro" id="IPR001173">
    <property type="entry name" value="Glyco_trans_2-like"/>
</dbReference>
<dbReference type="AlphaFoldDB" id="A0AAV2I5C0"/>
<dbReference type="SUPFAM" id="SSF53448">
    <property type="entry name" value="Nucleotide-diphospho-sugar transferases"/>
    <property type="match status" value="1"/>
</dbReference>
<keyword evidence="6" id="KW-0479">Metal-binding</keyword>
<dbReference type="GO" id="GO:0004653">
    <property type="term" value="F:polypeptide N-acetylgalactosaminyltransferase activity"/>
    <property type="evidence" value="ECO:0007669"/>
    <property type="project" value="TreeGrafter"/>
</dbReference>
<dbReference type="EMBL" id="CAXITT010000361">
    <property type="protein sequence ID" value="CAL1539923.1"/>
    <property type="molecule type" value="Genomic_DNA"/>
</dbReference>
<keyword evidence="11" id="KW-0812">Transmembrane</keyword>
<dbReference type="Gene3D" id="2.80.10.50">
    <property type="match status" value="1"/>
</dbReference>
<sequence length="581" mass="67034">MRIHIRRIFYAVCLGFATLCIFSTVYLFYGRGSLKVKADTLNNILDTYQHAFASPTPSALYWNIDVVKEEFKNMSRSSQENVGTRNEADISAEISVAMTIQYNLDIFKSDQIPINRDVPDSRPQGCSALVYPVKLPTTSVVIPYHNEWPSVILRTVHSLINRTPKHLLKEIILVDDASDAGILKVHLKNYIAEHFPKDLVKLVILDTRQGLIRARLEGLKYVTAEVVSFFDSHMEVNRDWLEPLLNEIVKNKKTIAMGQLDYVHRETFNYNFYPGYRTRYGFRWDMQFFETYFRPDQLTGKLDSDPMPGVLMVGPGFTVDVEYFKSIGEYDGDMKIWGGENIELAWRVWMCGGQLLHVPCSRIGHIERSQPYSFPLGRRETEMHNYKRAVDVWLGDYKVYVYNLFPGMKLLDVGDLSERKAIRDKLQCKDFSWFINNIWPELNPYKEDALKWGQIKSLEGDYCFDNDDYVFQAPKPLKIKPCTGYLKTQGFSLKLDGRLRTTIHCVVAKIDGEGLVAHVENCFLNPNEKWMYNENQQFVHGVYGSCLEMLSQGIVVLSPCNATRVSQKWVFKSEGLLEVNN</sequence>
<evidence type="ECO:0000256" key="2">
    <source>
        <dbReference type="ARBA" id="ARBA00004323"/>
    </source>
</evidence>
<evidence type="ECO:0000256" key="7">
    <source>
        <dbReference type="ARBA" id="ARBA00022734"/>
    </source>
</evidence>
<evidence type="ECO:0000256" key="4">
    <source>
        <dbReference type="ARBA" id="ARBA00022676"/>
    </source>
</evidence>
<evidence type="ECO:0000256" key="3">
    <source>
        <dbReference type="ARBA" id="ARBA00004922"/>
    </source>
</evidence>
<dbReference type="GO" id="GO:0006493">
    <property type="term" value="P:protein O-linked glycosylation"/>
    <property type="evidence" value="ECO:0007669"/>
    <property type="project" value="TreeGrafter"/>
</dbReference>
<dbReference type="InterPro" id="IPR035992">
    <property type="entry name" value="Ricin_B-like_lectins"/>
</dbReference>
<feature type="domain" description="Ricin B lectin" evidence="12">
    <location>
        <begin position="451"/>
        <end position="572"/>
    </location>
</feature>
<dbReference type="PROSITE" id="PS50231">
    <property type="entry name" value="RICIN_B_LECTIN"/>
    <property type="match status" value="1"/>
</dbReference>
<evidence type="ECO:0000256" key="6">
    <source>
        <dbReference type="ARBA" id="ARBA00022723"/>
    </source>
</evidence>
<accession>A0AAV2I5C0</accession>
<reference evidence="13 14" key="1">
    <citation type="submission" date="2024-04" db="EMBL/GenBank/DDBJ databases">
        <authorList>
            <consortium name="Genoscope - CEA"/>
            <person name="William W."/>
        </authorList>
    </citation>
    <scope>NUCLEOTIDE SEQUENCE [LARGE SCALE GENOMIC DNA]</scope>
</reference>
<dbReference type="Pfam" id="PF00652">
    <property type="entry name" value="Ricin_B_lectin"/>
    <property type="match status" value="1"/>
</dbReference>
<evidence type="ECO:0000256" key="1">
    <source>
        <dbReference type="ARBA" id="ARBA00001936"/>
    </source>
</evidence>
<evidence type="ECO:0000256" key="11">
    <source>
        <dbReference type="RuleBase" id="RU361242"/>
    </source>
</evidence>
<comment type="pathway">
    <text evidence="3 11">Protein modification; protein glycosylation.</text>
</comment>
<name>A0AAV2I5C0_LYMST</name>